<keyword evidence="3 8" id="KW-0479">Metal-binding</keyword>
<evidence type="ECO:0000256" key="5">
    <source>
        <dbReference type="ARBA" id="ARBA00022801"/>
    </source>
</evidence>
<evidence type="ECO:0000256" key="6">
    <source>
        <dbReference type="ARBA" id="ARBA00022842"/>
    </source>
</evidence>
<comment type="catalytic activity">
    <reaction evidence="8">
        <text>Endonucleolytic cleavage of single-stranded RNA in A- and U-rich regions.</text>
        <dbReference type="EC" id="3.1.26.12"/>
    </reaction>
</comment>
<evidence type="ECO:0000256" key="4">
    <source>
        <dbReference type="ARBA" id="ARBA00022759"/>
    </source>
</evidence>
<proteinExistence type="inferred from homology"/>
<evidence type="ECO:0000256" key="3">
    <source>
        <dbReference type="ARBA" id="ARBA00022723"/>
    </source>
</evidence>
<keyword evidence="4 8" id="KW-0255">Endonuclease</keyword>
<dbReference type="Pfam" id="PF10150">
    <property type="entry name" value="RNase_E_G"/>
    <property type="match status" value="1"/>
</dbReference>
<keyword evidence="8" id="KW-0699">rRNA-binding</keyword>
<protein>
    <recommendedName>
        <fullName evidence="8">Ribonuclease E</fullName>
        <shortName evidence="8">RNase E</shortName>
        <ecNumber evidence="8">3.1.26.12</ecNumber>
    </recommendedName>
</protein>
<dbReference type="InterPro" id="IPR028878">
    <property type="entry name" value="RNase_E"/>
</dbReference>
<reference evidence="12" key="1">
    <citation type="journal article" date="2021" name="Front. Microbiol.">
        <title>Comprehensive Comparative Genomics and Phenotyping of Methylobacterium Species.</title>
        <authorList>
            <person name="Alessa O."/>
            <person name="Ogura Y."/>
            <person name="Fujitani Y."/>
            <person name="Takami H."/>
            <person name="Hayashi T."/>
            <person name="Sahin N."/>
            <person name="Tani A."/>
        </authorList>
    </citation>
    <scope>NUCLEOTIDE SEQUENCE</scope>
    <source>
        <strain evidence="12">KCTC 52305</strain>
    </source>
</reference>
<dbReference type="HAMAP" id="MF_00970">
    <property type="entry name" value="RNase_E"/>
    <property type="match status" value="1"/>
</dbReference>
<dbReference type="Proteomes" id="UP001055167">
    <property type="component" value="Unassembled WGS sequence"/>
</dbReference>
<keyword evidence="6 8" id="KW-0460">Magnesium</keyword>
<feature type="compositionally biased region" description="Basic residues" evidence="9">
    <location>
        <begin position="838"/>
        <end position="848"/>
    </location>
</feature>
<feature type="binding site" evidence="8">
    <location>
        <position position="686"/>
    </location>
    <ligand>
        <name>Zn(2+)</name>
        <dbReference type="ChEBI" id="CHEBI:29105"/>
        <note>ligand shared between dimeric partners</note>
    </ligand>
</feature>
<keyword evidence="8" id="KW-0819">tRNA processing</keyword>
<feature type="region of interest" description="Required for zinc-mediated homotetramerization and catalytic activity" evidence="8">
    <location>
        <begin position="686"/>
        <end position="689"/>
    </location>
</feature>
<keyword evidence="8" id="KW-0472">Membrane</keyword>
<sequence>MANKMLIDAAHPEETRVVTVKGSKVEEFDFEAANRRQLRGNIYLAKVTRVEPSLQAAFVEYGGNRHGFLAFSEIHPDYYQIPIADRMALLEEEARAEREHAERPEREPEENRRRRRRGRRAEASARKPDAVVSAPAEGLEPEAGEHPAAETESAGFAAREPAPEGFGAPDLEDRDAPPRDEAAGDFPAAHGDPVHEAGGPEPHAAAPGSDHPDPAEAEPHGEPVAEAAEPGGDPDRAVTPVEAEPEAAGFVEAAAPGAEAAPAGEGALPQPVAATQPVAGSDADDDEHASDEHASDGPDSDEEDEEDDDEDDEDEAGAEAGEDDEDDDADGDEEDDEDEEAEEPVVEQVGGRGDALAEIPERPRAPRRHYKIQEVIKRRQVILVQVVKEERGTKGAALTTYLSLAGRYSVLMPNTGRGGGISRKITSAADRKRLKEIATDLEVPDGMGVILRTAGASRTKPEIKRDFEYLMRLWESVRELTLSSSAPALVYEEGSLIKRAIRDLYNKDIDEVLVAGDEAYREAKDFMRMLMPSQSKVVKPYRDPAPIFARFGVEQQLDAMFSNHVSLRSGGYLVINPTEALVSIDVNSGRATREHDIEDTALKTNLEAAEEVARQLRLRDLAGLIVIDFIDMEEKRNNRAVEKKLNECLKNDRARIQVGRISPFGLLEMSRQRIRTGVLESSSVPCIHCGGSGFVRATASVALLILRAIEEALIKSSAHNLILRTRTEVALYILNQKRGHLRELEVRFEVAIVISADERLAATSAFHLDRGEPAQRVEPRNPVTSIRAEAVLPPPLEDEDEDEEDVAEESEAEADEGVAESAPRAEAEGEGEDEGGGRRRRRRRRRRGRGDGRPGSEDAAEGEAEGEGEEVAAGAVSIPITEDGEGPEAEERERQGDERQGDERQGDEAGGRRRRRGRRGGRSRDRYEDVGGAIGDEVVAGAEIGEASPTGGSLMPDALAEEIVAVEEIAGPPLEAVSFADPAAPDFQARDLPPRDLPPRDFPPRDFPAKDDPAPDLSALEREAATTAAIEEPGPEAAAPAPRVPVAPVEPEPEPVAVVLTPPDPDRPKRAGWWSRTRAAISGD</sequence>
<comment type="subunit">
    <text evidence="8">Homotetramer formed by a dimer of dimers.</text>
</comment>
<feature type="compositionally biased region" description="Basic and acidic residues" evidence="9">
    <location>
        <begin position="120"/>
        <end position="129"/>
    </location>
</feature>
<dbReference type="SUPFAM" id="SSF50249">
    <property type="entry name" value="Nucleic acid-binding proteins"/>
    <property type="match status" value="1"/>
</dbReference>
<evidence type="ECO:0000256" key="8">
    <source>
        <dbReference type="HAMAP-Rule" id="MF_00970"/>
    </source>
</evidence>
<feature type="compositionally biased region" description="Acidic residues" evidence="9">
    <location>
        <begin position="858"/>
        <end position="870"/>
    </location>
</feature>
<evidence type="ECO:0000259" key="11">
    <source>
        <dbReference type="Pfam" id="PF20833"/>
    </source>
</evidence>
<evidence type="ECO:0000256" key="2">
    <source>
        <dbReference type="ARBA" id="ARBA00022722"/>
    </source>
</evidence>
<reference evidence="12" key="2">
    <citation type="submission" date="2021-08" db="EMBL/GenBank/DDBJ databases">
        <authorList>
            <person name="Tani A."/>
            <person name="Ola A."/>
            <person name="Ogura Y."/>
            <person name="Katsura K."/>
            <person name="Hayashi T."/>
        </authorList>
    </citation>
    <scope>NUCLEOTIDE SEQUENCE</scope>
    <source>
        <strain evidence="12">KCTC 52305</strain>
    </source>
</reference>
<keyword evidence="8" id="KW-0997">Cell inner membrane</keyword>
<feature type="region of interest" description="Disordered" evidence="9">
    <location>
        <begin position="771"/>
        <end position="955"/>
    </location>
</feature>
<dbReference type="RefSeq" id="WP_128560270.1">
    <property type="nucleotide sequence ID" value="NZ_BPQH01000018.1"/>
</dbReference>
<accession>A0ABQ4R475</accession>
<feature type="compositionally biased region" description="Low complexity" evidence="9">
    <location>
        <begin position="237"/>
        <end position="267"/>
    </location>
</feature>
<comment type="similarity">
    <text evidence="8">Belongs to the RNase E/G family. RNase E subfamily.</text>
</comment>
<feature type="compositionally biased region" description="Low complexity" evidence="9">
    <location>
        <begin position="196"/>
        <end position="208"/>
    </location>
</feature>
<evidence type="ECO:0000256" key="1">
    <source>
        <dbReference type="ARBA" id="ARBA00022490"/>
    </source>
</evidence>
<evidence type="ECO:0000256" key="7">
    <source>
        <dbReference type="ARBA" id="ARBA00022884"/>
    </source>
</evidence>
<feature type="compositionally biased region" description="Basic and acidic residues" evidence="9">
    <location>
        <begin position="95"/>
        <end position="112"/>
    </location>
</feature>
<comment type="cofactor">
    <cofactor evidence="8">
        <name>Zn(2+)</name>
        <dbReference type="ChEBI" id="CHEBI:29105"/>
    </cofactor>
    <text evidence="8">Binds 2 Zn(2+) ions per homotetramer.</text>
</comment>
<keyword evidence="5 8" id="KW-0378">Hydrolase</keyword>
<keyword evidence="13" id="KW-1185">Reference proteome</keyword>
<dbReference type="InterPro" id="IPR048583">
    <property type="entry name" value="RNase_E_G_thioredoxin-like"/>
</dbReference>
<comment type="cofactor">
    <cofactor evidence="8">
        <name>Mg(2+)</name>
        <dbReference type="ChEBI" id="CHEBI:18420"/>
    </cofactor>
    <text evidence="8">Binds 1 Mg(2+) ion per subunit.</text>
</comment>
<keyword evidence="1 8" id="KW-0963">Cytoplasm</keyword>
<dbReference type="InterPro" id="IPR019307">
    <property type="entry name" value="RNA-bd_AU-1/RNase_E/G"/>
</dbReference>
<comment type="caution">
    <text evidence="12">The sequence shown here is derived from an EMBL/GenBank/DDBJ whole genome shotgun (WGS) entry which is preliminary data.</text>
</comment>
<feature type="compositionally biased region" description="Acidic residues" evidence="9">
    <location>
        <begin position="298"/>
        <end position="345"/>
    </location>
</feature>
<feature type="compositionally biased region" description="Basic and acidic residues" evidence="9">
    <location>
        <begin position="889"/>
        <end position="911"/>
    </location>
</feature>
<keyword evidence="8" id="KW-0698">rRNA processing</keyword>
<feature type="compositionally biased region" description="Low complexity" evidence="9">
    <location>
        <begin position="1051"/>
        <end position="1061"/>
    </location>
</feature>
<comment type="function">
    <text evidence="8">Endoribonuclease that plays a central role in RNA processing and decay. Required for the maturation of 5S and 16S rRNAs and the majority of tRNAs. Also involved in the degradation of most mRNAs.</text>
</comment>
<dbReference type="Pfam" id="PF20833">
    <property type="entry name" value="RNase_E_G_Thio"/>
    <property type="match status" value="1"/>
</dbReference>
<feature type="region of interest" description="Disordered" evidence="9">
    <location>
        <begin position="95"/>
        <end position="363"/>
    </location>
</feature>
<feature type="compositionally biased region" description="Low complexity" evidence="9">
    <location>
        <begin position="1025"/>
        <end position="1041"/>
    </location>
</feature>
<keyword evidence="2 8" id="KW-0540">Nuclease</keyword>
<feature type="binding site" evidence="8">
    <location>
        <position position="628"/>
    </location>
    <ligand>
        <name>Mg(2+)</name>
        <dbReference type="ChEBI" id="CHEBI:18420"/>
        <note>catalytic</note>
    </ligand>
</feature>
<keyword evidence="8" id="KW-0820">tRNA-binding</keyword>
<dbReference type="PANTHER" id="PTHR30001:SF1">
    <property type="entry name" value="RIBONUCLEASE E_G-LIKE PROTEIN, CHLOROPLASTIC"/>
    <property type="match status" value="1"/>
</dbReference>
<feature type="domain" description="RNA-binding protein AU-1/Ribonuclease E/G" evidence="10">
    <location>
        <begin position="403"/>
        <end position="673"/>
    </location>
</feature>
<evidence type="ECO:0000259" key="10">
    <source>
        <dbReference type="Pfam" id="PF10150"/>
    </source>
</evidence>
<dbReference type="InterPro" id="IPR004659">
    <property type="entry name" value="RNase_E/G"/>
</dbReference>
<feature type="domain" description="RNase E/G thioredoxin-like" evidence="11">
    <location>
        <begin position="685"/>
        <end position="763"/>
    </location>
</feature>
<keyword evidence="7 8" id="KW-0694">RNA-binding</keyword>
<keyword evidence="8" id="KW-1003">Cell membrane</keyword>
<dbReference type="Gene3D" id="2.40.50.140">
    <property type="entry name" value="Nucleic acid-binding proteins"/>
    <property type="match status" value="2"/>
</dbReference>
<keyword evidence="8" id="KW-0862">Zinc</keyword>
<dbReference type="InterPro" id="IPR012340">
    <property type="entry name" value="NA-bd_OB-fold"/>
</dbReference>
<evidence type="ECO:0000313" key="13">
    <source>
        <dbReference type="Proteomes" id="UP001055167"/>
    </source>
</evidence>
<evidence type="ECO:0000313" key="12">
    <source>
        <dbReference type="EMBL" id="GJD52259.1"/>
    </source>
</evidence>
<feature type="compositionally biased region" description="Acidic residues" evidence="9">
    <location>
        <begin position="796"/>
        <end position="818"/>
    </location>
</feature>
<dbReference type="Gene3D" id="3.40.1260.20">
    <property type="entry name" value="Ribonuclease E, catalytic domain"/>
    <property type="match status" value="1"/>
</dbReference>
<feature type="region of interest" description="Disordered" evidence="9">
    <location>
        <begin position="976"/>
        <end position="1084"/>
    </location>
</feature>
<dbReference type="EC" id="3.1.26.12" evidence="8"/>
<feature type="compositionally biased region" description="Basic and acidic residues" evidence="9">
    <location>
        <begin position="210"/>
        <end position="223"/>
    </location>
</feature>
<feature type="compositionally biased region" description="Basic and acidic residues" evidence="9">
    <location>
        <begin position="988"/>
        <end position="1024"/>
    </location>
</feature>
<feature type="binding site" evidence="8">
    <location>
        <position position="585"/>
    </location>
    <ligand>
        <name>Mg(2+)</name>
        <dbReference type="ChEBI" id="CHEBI:18420"/>
        <note>catalytic</note>
    </ligand>
</feature>
<dbReference type="PANTHER" id="PTHR30001">
    <property type="entry name" value="RIBONUCLEASE"/>
    <property type="match status" value="1"/>
</dbReference>
<dbReference type="EMBL" id="BPQH01000018">
    <property type="protein sequence ID" value="GJD52259.1"/>
    <property type="molecule type" value="Genomic_DNA"/>
</dbReference>
<organism evidence="12 13">
    <name type="scientific">Methylobacterium crusticola</name>
    <dbReference type="NCBI Taxonomy" id="1697972"/>
    <lineage>
        <taxon>Bacteria</taxon>
        <taxon>Pseudomonadati</taxon>
        <taxon>Pseudomonadota</taxon>
        <taxon>Alphaproteobacteria</taxon>
        <taxon>Hyphomicrobiales</taxon>
        <taxon>Methylobacteriaceae</taxon>
        <taxon>Methylobacterium</taxon>
    </lineage>
</organism>
<evidence type="ECO:0000256" key="9">
    <source>
        <dbReference type="SAM" id="MobiDB-lite"/>
    </source>
</evidence>
<dbReference type="NCBIfam" id="TIGR00757">
    <property type="entry name" value="RNaseEG"/>
    <property type="match status" value="1"/>
</dbReference>
<feature type="binding site" evidence="8">
    <location>
        <position position="689"/>
    </location>
    <ligand>
        <name>Zn(2+)</name>
        <dbReference type="ChEBI" id="CHEBI:29105"/>
        <note>ligand shared between dimeric partners</note>
    </ligand>
</feature>
<name>A0ABQ4R475_9HYPH</name>
<comment type="subcellular location">
    <subcellularLocation>
        <location evidence="8">Cytoplasm</location>
    </subcellularLocation>
    <subcellularLocation>
        <location evidence="8">Cell inner membrane</location>
        <topology evidence="8">Peripheral membrane protein</topology>
        <orientation evidence="8">Cytoplasmic side</orientation>
    </subcellularLocation>
</comment>
<gene>
    <name evidence="8 12" type="primary">rne</name>
    <name evidence="12" type="ORF">OPKNFCMD_5022</name>
</gene>
<feature type="compositionally biased region" description="Basic residues" evidence="9">
    <location>
        <begin position="912"/>
        <end position="921"/>
    </location>
</feature>